<dbReference type="Pfam" id="PF01232">
    <property type="entry name" value="Mannitol_dh"/>
    <property type="match status" value="1"/>
</dbReference>
<dbReference type="Pfam" id="PF08125">
    <property type="entry name" value="Mannitol_dh_C"/>
    <property type="match status" value="1"/>
</dbReference>
<keyword evidence="2" id="KW-0520">NAD</keyword>
<dbReference type="PRINTS" id="PR00084">
    <property type="entry name" value="MTLDHDRGNASE"/>
</dbReference>
<dbReference type="SUPFAM" id="SSF48179">
    <property type="entry name" value="6-phosphogluconate dehydrogenase C-terminal domain-like"/>
    <property type="match status" value="1"/>
</dbReference>
<protein>
    <recommendedName>
        <fullName evidence="8">Tagaturonate reductase</fullName>
    </recommendedName>
</protein>
<dbReference type="InterPro" id="IPR013131">
    <property type="entry name" value="Mannitol_DH_N"/>
</dbReference>
<comment type="catalytic activity">
    <reaction evidence="3">
        <text>D-mannitol 1-phosphate + NAD(+) = beta-D-fructose 6-phosphate + NADH + H(+)</text>
        <dbReference type="Rhea" id="RHEA:19661"/>
        <dbReference type="ChEBI" id="CHEBI:15378"/>
        <dbReference type="ChEBI" id="CHEBI:57540"/>
        <dbReference type="ChEBI" id="CHEBI:57634"/>
        <dbReference type="ChEBI" id="CHEBI:57945"/>
        <dbReference type="ChEBI" id="CHEBI:61381"/>
        <dbReference type="EC" id="1.1.1.17"/>
    </reaction>
</comment>
<dbReference type="AlphaFoldDB" id="A0A1I4PPY3"/>
<evidence type="ECO:0000259" key="5">
    <source>
        <dbReference type="Pfam" id="PF08125"/>
    </source>
</evidence>
<dbReference type="InterPro" id="IPR000669">
    <property type="entry name" value="Mannitol_DH"/>
</dbReference>
<dbReference type="GO" id="GO:0005829">
    <property type="term" value="C:cytosol"/>
    <property type="evidence" value="ECO:0007669"/>
    <property type="project" value="TreeGrafter"/>
</dbReference>
<feature type="domain" description="Mannitol dehydrogenase N-terminal" evidence="4">
    <location>
        <begin position="18"/>
        <end position="257"/>
    </location>
</feature>
<dbReference type="RefSeq" id="WP_074801333.1">
    <property type="nucleotide sequence ID" value="NZ_FOUC01000018.1"/>
</dbReference>
<name>A0A1I4PPY3_ENTMU</name>
<evidence type="ECO:0000256" key="1">
    <source>
        <dbReference type="ARBA" id="ARBA00023002"/>
    </source>
</evidence>
<evidence type="ECO:0000313" key="6">
    <source>
        <dbReference type="EMBL" id="OTP24803.1"/>
    </source>
</evidence>
<evidence type="ECO:0000256" key="3">
    <source>
        <dbReference type="ARBA" id="ARBA00048615"/>
    </source>
</evidence>
<gene>
    <name evidence="6" type="ORF">A5802_003117</name>
</gene>
<comment type="caution">
    <text evidence="6">The sequence shown here is derived from an EMBL/GenBank/DDBJ whole genome shotgun (WGS) entry which is preliminary data.</text>
</comment>
<dbReference type="GO" id="GO:0019592">
    <property type="term" value="P:mannitol catabolic process"/>
    <property type="evidence" value="ECO:0007669"/>
    <property type="project" value="TreeGrafter"/>
</dbReference>
<dbReference type="Gene3D" id="3.40.50.720">
    <property type="entry name" value="NAD(P)-binding Rossmann-like Domain"/>
    <property type="match status" value="1"/>
</dbReference>
<dbReference type="GO" id="GO:0008926">
    <property type="term" value="F:mannitol-1-phosphate 5-dehydrogenase activity"/>
    <property type="evidence" value="ECO:0007669"/>
    <property type="project" value="UniProtKB-EC"/>
</dbReference>
<feature type="domain" description="Mannitol dehydrogenase C-terminal" evidence="5">
    <location>
        <begin position="268"/>
        <end position="456"/>
    </location>
</feature>
<dbReference type="Gene3D" id="1.10.1040.10">
    <property type="entry name" value="N-(1-d-carboxylethyl)-l-norvaline Dehydrogenase, domain 2"/>
    <property type="match status" value="1"/>
</dbReference>
<evidence type="ECO:0000259" key="4">
    <source>
        <dbReference type="Pfam" id="PF01232"/>
    </source>
</evidence>
<dbReference type="EMBL" id="NGMS01000005">
    <property type="protein sequence ID" value="OTP24803.1"/>
    <property type="molecule type" value="Genomic_DNA"/>
</dbReference>
<dbReference type="InterPro" id="IPR013328">
    <property type="entry name" value="6PGD_dom2"/>
</dbReference>
<sequence length="470" mass="53924">MERLTKKQYPKNQAAITCLQFGEGNFMRGFVDWQLQQLNNQGLYQGNVAIVQPLAHGLSDKLAEQDQLYTVLLQGLIDGKVIDTTEPITVIDRTLNPYEQWQEFLALAEIDELAFVFSNTTEAGISYHEADTQNDLPPTSFPAKLTAFLYHRFKMNKNGLTIIPCELIDRNAELLKKFVLQYAKNWQLETEFIDWLHQENHFYCSLVDRIVPGFPRDEIDELHQRLGYDDQLLVKAEPFMLWVIEAPEELNEHLPLKKAGLNVVLTDDLTPYRERKVHLLNGPHTAMVAIGLLSNVSTVEEVMKDPLLSDYINTLVTRELIPMLRLPEEELLAYARQINERFLNPFAHHQLHAIALNSVAKFQTRLLPILKKYIEKREALPSYLTVSFAALILLYRADHSKIHVNDDPMVLASFAEAWAEPETAVLQLLKNPTLWGEDLSVLPDLTETVSHYVTEIDQKGIRNVLYELKG</sequence>
<keyword evidence="1" id="KW-0560">Oxidoreductase</keyword>
<dbReference type="SUPFAM" id="SSF51735">
    <property type="entry name" value="NAD(P)-binding Rossmann-fold domains"/>
    <property type="match status" value="1"/>
</dbReference>
<evidence type="ECO:0008006" key="8">
    <source>
        <dbReference type="Google" id="ProtNLM"/>
    </source>
</evidence>
<evidence type="ECO:0000313" key="7">
    <source>
        <dbReference type="Proteomes" id="UP000195024"/>
    </source>
</evidence>
<organism evidence="6 7">
    <name type="scientific">Enterococcus mundtii</name>
    <dbReference type="NCBI Taxonomy" id="53346"/>
    <lineage>
        <taxon>Bacteria</taxon>
        <taxon>Bacillati</taxon>
        <taxon>Bacillota</taxon>
        <taxon>Bacilli</taxon>
        <taxon>Lactobacillales</taxon>
        <taxon>Enterococcaceae</taxon>
        <taxon>Enterococcus</taxon>
    </lineage>
</organism>
<dbReference type="PANTHER" id="PTHR30524:SF0">
    <property type="entry name" value="ALTRONATE OXIDOREDUCTASE-RELATED"/>
    <property type="match status" value="1"/>
</dbReference>
<dbReference type="NCBIfam" id="NF002969">
    <property type="entry name" value="PRK03643.1"/>
    <property type="match status" value="1"/>
</dbReference>
<dbReference type="InterPro" id="IPR008927">
    <property type="entry name" value="6-PGluconate_DH-like_C_sf"/>
</dbReference>
<reference evidence="6 7" key="1">
    <citation type="submission" date="2017-05" db="EMBL/GenBank/DDBJ databases">
        <title>The Genome Sequence of Enterococcus mundtii 6B1_DIV0119.</title>
        <authorList>
            <consortium name="The Broad Institute Genomics Platform"/>
            <consortium name="The Broad Institute Genomic Center for Infectious Diseases"/>
            <person name="Earl A."/>
            <person name="Manson A."/>
            <person name="Schwartman J."/>
            <person name="Gilmore M."/>
            <person name="Abouelleil A."/>
            <person name="Cao P."/>
            <person name="Chapman S."/>
            <person name="Cusick C."/>
            <person name="Shea T."/>
            <person name="Young S."/>
            <person name="Neafsey D."/>
            <person name="Nusbaum C."/>
            <person name="Birren B."/>
        </authorList>
    </citation>
    <scope>NUCLEOTIDE SEQUENCE [LARGE SCALE GENOMIC DNA]</scope>
    <source>
        <strain evidence="6 7">6B1_DIV0119</strain>
    </source>
</reference>
<dbReference type="InterPro" id="IPR013118">
    <property type="entry name" value="Mannitol_DH_C"/>
</dbReference>
<dbReference type="InterPro" id="IPR036291">
    <property type="entry name" value="NAD(P)-bd_dom_sf"/>
</dbReference>
<dbReference type="Proteomes" id="UP000195024">
    <property type="component" value="Unassembled WGS sequence"/>
</dbReference>
<dbReference type="PANTHER" id="PTHR30524">
    <property type="entry name" value="MANNITOL-1-PHOSPHATE 5-DEHYDROGENASE"/>
    <property type="match status" value="1"/>
</dbReference>
<accession>A0A1I4PPY3</accession>
<proteinExistence type="predicted"/>
<evidence type="ECO:0000256" key="2">
    <source>
        <dbReference type="ARBA" id="ARBA00023027"/>
    </source>
</evidence>